<name>A0AAN0JSX7_AMPQE</name>
<reference evidence="9" key="1">
    <citation type="journal article" date="2010" name="Nature">
        <title>The Amphimedon queenslandica genome and the evolution of animal complexity.</title>
        <authorList>
            <person name="Srivastava M."/>
            <person name="Simakov O."/>
            <person name="Chapman J."/>
            <person name="Fahey B."/>
            <person name="Gauthier M.E."/>
            <person name="Mitros T."/>
            <person name="Richards G.S."/>
            <person name="Conaco C."/>
            <person name="Dacre M."/>
            <person name="Hellsten U."/>
            <person name="Larroux C."/>
            <person name="Putnam N.H."/>
            <person name="Stanke M."/>
            <person name="Adamska M."/>
            <person name="Darling A."/>
            <person name="Degnan S.M."/>
            <person name="Oakley T.H."/>
            <person name="Plachetzki D.C."/>
            <person name="Zhai Y."/>
            <person name="Adamski M."/>
            <person name="Calcino A."/>
            <person name="Cummins S.F."/>
            <person name="Goodstein D.M."/>
            <person name="Harris C."/>
            <person name="Jackson D.J."/>
            <person name="Leys S.P."/>
            <person name="Shu S."/>
            <person name="Woodcroft B.J."/>
            <person name="Vervoort M."/>
            <person name="Kosik K.S."/>
            <person name="Manning G."/>
            <person name="Degnan B.M."/>
            <person name="Rokhsar D.S."/>
        </authorList>
    </citation>
    <scope>NUCLEOTIDE SEQUENCE [LARGE SCALE GENOMIC DNA]</scope>
</reference>
<keyword evidence="4 6" id="KW-1133">Transmembrane helix</keyword>
<dbReference type="GeneID" id="109588501"/>
<reference evidence="8" key="2">
    <citation type="submission" date="2024-06" db="UniProtKB">
        <authorList>
            <consortium name="EnsemblMetazoa"/>
        </authorList>
    </citation>
    <scope>IDENTIFICATION</scope>
</reference>
<comment type="similarity">
    <text evidence="2">Belongs to the DRAM/TMEM150 family.</text>
</comment>
<evidence type="ECO:0000259" key="7">
    <source>
        <dbReference type="Pfam" id="PF10277"/>
    </source>
</evidence>
<dbReference type="PANTHER" id="PTHR21324">
    <property type="entry name" value="FASTING-INDUCIBLE INTEGRAL MEMBRANE PROTEIN TM6P1-RELATED"/>
    <property type="match status" value="1"/>
</dbReference>
<accession>A0AAN0JSX7</accession>
<keyword evidence="3 6" id="KW-0812">Transmembrane</keyword>
<dbReference type="KEGG" id="aqu:109588501"/>
<proteinExistence type="inferred from homology"/>
<organism evidence="8 9">
    <name type="scientific">Amphimedon queenslandica</name>
    <name type="common">Sponge</name>
    <dbReference type="NCBI Taxonomy" id="400682"/>
    <lineage>
        <taxon>Eukaryota</taxon>
        <taxon>Metazoa</taxon>
        <taxon>Porifera</taxon>
        <taxon>Demospongiae</taxon>
        <taxon>Heteroscleromorpha</taxon>
        <taxon>Haplosclerida</taxon>
        <taxon>Niphatidae</taxon>
        <taxon>Amphimedon</taxon>
    </lineage>
</organism>
<dbReference type="PANTHER" id="PTHR21324:SF2">
    <property type="entry name" value="EG:22E5.9 PROTEIN"/>
    <property type="match status" value="1"/>
</dbReference>
<feature type="transmembrane region" description="Helical" evidence="6">
    <location>
        <begin position="125"/>
        <end position="145"/>
    </location>
</feature>
<dbReference type="AlphaFoldDB" id="A0AAN0JSX7"/>
<protein>
    <recommendedName>
        <fullName evidence="7">CWH43-like N-terminal domain-containing protein</fullName>
    </recommendedName>
</protein>
<evidence type="ECO:0000256" key="4">
    <source>
        <dbReference type="ARBA" id="ARBA00022989"/>
    </source>
</evidence>
<evidence type="ECO:0000256" key="5">
    <source>
        <dbReference type="ARBA" id="ARBA00023136"/>
    </source>
</evidence>
<evidence type="ECO:0000256" key="6">
    <source>
        <dbReference type="SAM" id="Phobius"/>
    </source>
</evidence>
<sequence>MIMKFECSLELGFELLVVIVAVIQCIGFIITYILAVYYGHLTPFFPYISMTGGKPPESCIFTLICSISSIIWLLIIYIRYVQVKQYYQKGINKIEILNRFTFCIGAVSVFGLLLVGAFQDYTFESAHMVASVILWIFGILHMWFQTLVSYKIYHTGLTRCIDRVNIFVRLIISLMALIISINCLISMKISELQRVHKEGQYDPFYWDSSVVGYPLHLTSTISEWCLGLTFVMFFLTFHVDFYRASLTVSFVSPAQSQEEQADTTDSCTEQ</sequence>
<dbReference type="Proteomes" id="UP000007879">
    <property type="component" value="Unassembled WGS sequence"/>
</dbReference>
<dbReference type="RefSeq" id="XP_019860222.1">
    <property type="nucleotide sequence ID" value="XM_020004663.1"/>
</dbReference>
<evidence type="ECO:0000313" key="9">
    <source>
        <dbReference type="Proteomes" id="UP000007879"/>
    </source>
</evidence>
<keyword evidence="5 6" id="KW-0472">Membrane</keyword>
<dbReference type="Pfam" id="PF10277">
    <property type="entry name" value="Frag1"/>
    <property type="match status" value="1"/>
</dbReference>
<evidence type="ECO:0000256" key="3">
    <source>
        <dbReference type="ARBA" id="ARBA00022692"/>
    </source>
</evidence>
<feature type="transmembrane region" description="Helical" evidence="6">
    <location>
        <begin position="221"/>
        <end position="242"/>
    </location>
</feature>
<dbReference type="InterPro" id="IPR019402">
    <property type="entry name" value="CWH43_N"/>
</dbReference>
<evidence type="ECO:0000313" key="8">
    <source>
        <dbReference type="EnsemblMetazoa" id="XP_019860222.1"/>
    </source>
</evidence>
<dbReference type="InterPro" id="IPR050911">
    <property type="entry name" value="DRAM/TMEM150_Autophagy_Mod"/>
</dbReference>
<evidence type="ECO:0000256" key="2">
    <source>
        <dbReference type="ARBA" id="ARBA00006565"/>
    </source>
</evidence>
<dbReference type="EnsemblMetazoa" id="XM_020004663.1">
    <property type="protein sequence ID" value="XP_019860222.1"/>
    <property type="gene ID" value="LOC109588501"/>
</dbReference>
<feature type="transmembrane region" description="Helical" evidence="6">
    <location>
        <begin position="60"/>
        <end position="80"/>
    </location>
</feature>
<feature type="transmembrane region" description="Helical" evidence="6">
    <location>
        <begin position="100"/>
        <end position="119"/>
    </location>
</feature>
<feature type="transmembrane region" description="Helical" evidence="6">
    <location>
        <begin position="166"/>
        <end position="187"/>
    </location>
</feature>
<feature type="transmembrane region" description="Helical" evidence="6">
    <location>
        <begin position="12"/>
        <end position="40"/>
    </location>
</feature>
<keyword evidence="9" id="KW-1185">Reference proteome</keyword>
<dbReference type="GO" id="GO:0012505">
    <property type="term" value="C:endomembrane system"/>
    <property type="evidence" value="ECO:0007669"/>
    <property type="project" value="UniProtKB-SubCell"/>
</dbReference>
<evidence type="ECO:0000256" key="1">
    <source>
        <dbReference type="ARBA" id="ARBA00004127"/>
    </source>
</evidence>
<feature type="domain" description="CWH43-like N-terminal" evidence="7">
    <location>
        <begin position="13"/>
        <end position="243"/>
    </location>
</feature>
<comment type="subcellular location">
    <subcellularLocation>
        <location evidence="1">Endomembrane system</location>
        <topology evidence="1">Multi-pass membrane protein</topology>
    </subcellularLocation>
</comment>